<evidence type="ECO:0000313" key="2">
    <source>
        <dbReference type="EMBL" id="TKC93007.1"/>
    </source>
</evidence>
<dbReference type="Pfam" id="PF01841">
    <property type="entry name" value="Transglut_core"/>
    <property type="match status" value="1"/>
</dbReference>
<dbReference type="PANTHER" id="PTHR33490">
    <property type="entry name" value="BLR5614 PROTEIN-RELATED"/>
    <property type="match status" value="1"/>
</dbReference>
<accession>A0A4U1IH28</accession>
<dbReference type="AlphaFoldDB" id="A0A4U1IH28"/>
<dbReference type="Gene3D" id="3.10.620.30">
    <property type="match status" value="1"/>
</dbReference>
<proteinExistence type="predicted"/>
<reference evidence="2 3" key="1">
    <citation type="submission" date="2019-04" db="EMBL/GenBank/DDBJ databases">
        <authorList>
            <person name="Li Y."/>
            <person name="Wang J."/>
        </authorList>
    </citation>
    <scope>NUCLEOTIDE SEQUENCE [LARGE SCALE GENOMIC DNA]</scope>
    <source>
        <strain evidence="2 3">DSM 14668</strain>
    </source>
</reference>
<dbReference type="Proteomes" id="UP000309215">
    <property type="component" value="Unassembled WGS sequence"/>
</dbReference>
<protein>
    <submittedName>
        <fullName evidence="2">Transglutaminase family protein</fullName>
    </submittedName>
</protein>
<evidence type="ECO:0000313" key="3">
    <source>
        <dbReference type="Proteomes" id="UP000309215"/>
    </source>
</evidence>
<dbReference type="InterPro" id="IPR002931">
    <property type="entry name" value="Transglutaminase-like"/>
</dbReference>
<dbReference type="InterPro" id="IPR038765">
    <property type="entry name" value="Papain-like_cys_pep_sf"/>
</dbReference>
<gene>
    <name evidence="2" type="ORF">E8A74_50140</name>
</gene>
<evidence type="ECO:0000259" key="1">
    <source>
        <dbReference type="SMART" id="SM00460"/>
    </source>
</evidence>
<dbReference type="EMBL" id="SSMQ01000131">
    <property type="protein sequence ID" value="TKC93007.1"/>
    <property type="molecule type" value="Genomic_DNA"/>
</dbReference>
<comment type="caution">
    <text evidence="2">The sequence shown here is derived from an EMBL/GenBank/DDBJ whole genome shotgun (WGS) entry which is preliminary data.</text>
</comment>
<dbReference type="PANTHER" id="PTHR33490:SF3">
    <property type="entry name" value="CONSERVED INTEGRAL MEMBRANE PROTEIN"/>
    <property type="match status" value="1"/>
</dbReference>
<name>A0A4U1IH28_9BACT</name>
<sequence length="156" mass="16836">MGIAGEGRGRFLSKQVDVARGHASRSRFVPGSRARHRRSKAARGLLQSPPWQAGPLTCTASEVLRHRTGFCYAKSHLLAALLRANGLPAGFCYQRLAHGSGYCLHGFNAVELPGIGWYRIDARGNKPGIDAAFDPPSVSTRSTEGRCPEQHGCVRA</sequence>
<dbReference type="OrthoDB" id="5296450at2"/>
<dbReference type="SUPFAM" id="SSF54001">
    <property type="entry name" value="Cysteine proteinases"/>
    <property type="match status" value="1"/>
</dbReference>
<dbReference type="SMART" id="SM00460">
    <property type="entry name" value="TGc"/>
    <property type="match status" value="1"/>
</dbReference>
<organism evidence="2 3">
    <name type="scientific">Polyangium fumosum</name>
    <dbReference type="NCBI Taxonomy" id="889272"/>
    <lineage>
        <taxon>Bacteria</taxon>
        <taxon>Pseudomonadati</taxon>
        <taxon>Myxococcota</taxon>
        <taxon>Polyangia</taxon>
        <taxon>Polyangiales</taxon>
        <taxon>Polyangiaceae</taxon>
        <taxon>Polyangium</taxon>
    </lineage>
</organism>
<keyword evidence="3" id="KW-1185">Reference proteome</keyword>
<feature type="domain" description="Transglutaminase-like" evidence="1">
    <location>
        <begin position="63"/>
        <end position="124"/>
    </location>
</feature>